<dbReference type="Pfam" id="PF07700">
    <property type="entry name" value="HNOB"/>
    <property type="match status" value="1"/>
</dbReference>
<dbReference type="EMBL" id="QKUF01000026">
    <property type="protein sequence ID" value="PZW23438.1"/>
    <property type="molecule type" value="Genomic_DNA"/>
</dbReference>
<protein>
    <submittedName>
        <fullName evidence="2">Heme-NO-binding protein</fullName>
    </submittedName>
</protein>
<reference evidence="2 3" key="1">
    <citation type="submission" date="2018-06" db="EMBL/GenBank/DDBJ databases">
        <title>Genomic Encyclopedia of Archaeal and Bacterial Type Strains, Phase II (KMG-II): from individual species to whole genera.</title>
        <authorList>
            <person name="Goeker M."/>
        </authorList>
    </citation>
    <scope>NUCLEOTIDE SEQUENCE [LARGE SCALE GENOMIC DNA]</scope>
    <source>
        <strain evidence="2 3">ATCC BAA-1881</strain>
    </source>
</reference>
<dbReference type="SMART" id="SM00989">
    <property type="entry name" value="V4R"/>
    <property type="match status" value="1"/>
</dbReference>
<dbReference type="AlphaFoldDB" id="A0A326U0V4"/>
<dbReference type="OrthoDB" id="146724at2"/>
<evidence type="ECO:0000259" key="1">
    <source>
        <dbReference type="SMART" id="SM00989"/>
    </source>
</evidence>
<organism evidence="2 3">
    <name type="scientific">Thermosporothrix hazakensis</name>
    <dbReference type="NCBI Taxonomy" id="644383"/>
    <lineage>
        <taxon>Bacteria</taxon>
        <taxon>Bacillati</taxon>
        <taxon>Chloroflexota</taxon>
        <taxon>Ktedonobacteria</taxon>
        <taxon>Ktedonobacterales</taxon>
        <taxon>Thermosporotrichaceae</taxon>
        <taxon>Thermosporothrix</taxon>
    </lineage>
</organism>
<dbReference type="InterPro" id="IPR038158">
    <property type="entry name" value="H-NOX_domain_sf"/>
</dbReference>
<dbReference type="Gene3D" id="3.90.1520.10">
    <property type="entry name" value="H-NOX domain"/>
    <property type="match status" value="1"/>
</dbReference>
<dbReference type="SUPFAM" id="SSF111126">
    <property type="entry name" value="Ligand-binding domain in the NO signalling and Golgi transport"/>
    <property type="match status" value="1"/>
</dbReference>
<dbReference type="RefSeq" id="WP_111325344.1">
    <property type="nucleotide sequence ID" value="NZ_BIFX01000001.1"/>
</dbReference>
<feature type="domain" description="4-vinyl reductase 4VR" evidence="1">
    <location>
        <begin position="121"/>
        <end position="182"/>
    </location>
</feature>
<gene>
    <name evidence="2" type="ORF">EI42_05060</name>
</gene>
<comment type="caution">
    <text evidence="2">The sequence shown here is derived from an EMBL/GenBank/DDBJ whole genome shotgun (WGS) entry which is preliminary data.</text>
</comment>
<sequence>MHGLVVYTWEKYLRERYGEQFLSWYRDSMGQPQDNQPLIEHIYLDEEVVRGVMLASQAQGVSVDQLLREYGRYFITNITTNHRCAYLLDSVTSGRDLLLKMGEAHAQMHRASEMVTPPLFRYEKAPDDPLAFFLIYQNGRTLCSLLYGAIEGAAERYGETVQIEELACMKQGAEACVLKVRFFPGKRSGLQDPEANRKRKRQRELAEMVLQVLPEDPQQALMLYDLLAIMRRGQHELLQASTLRPSALLIALQQLQAAGLVASTGLNSNEPLDRRRYWRVPAAPHLR</sequence>
<dbReference type="Proteomes" id="UP000248806">
    <property type="component" value="Unassembled WGS sequence"/>
</dbReference>
<dbReference type="GO" id="GO:0020037">
    <property type="term" value="F:heme binding"/>
    <property type="evidence" value="ECO:0007669"/>
    <property type="project" value="InterPro"/>
</dbReference>
<evidence type="ECO:0000313" key="2">
    <source>
        <dbReference type="EMBL" id="PZW23438.1"/>
    </source>
</evidence>
<accession>A0A326U0V4</accession>
<proteinExistence type="predicted"/>
<name>A0A326U0V4_THEHA</name>
<keyword evidence="3" id="KW-1185">Reference proteome</keyword>
<dbReference type="InterPro" id="IPR024096">
    <property type="entry name" value="NO_sig/Golgi_transp_ligand-bd"/>
</dbReference>
<dbReference type="InterPro" id="IPR011644">
    <property type="entry name" value="Heme_NO-bd"/>
</dbReference>
<dbReference type="InterPro" id="IPR004096">
    <property type="entry name" value="V4R"/>
</dbReference>
<evidence type="ECO:0000313" key="3">
    <source>
        <dbReference type="Proteomes" id="UP000248806"/>
    </source>
</evidence>